<dbReference type="PANTHER" id="PTHR20854:SF4">
    <property type="entry name" value="INOSITOL-1-MONOPHOSPHATASE-RELATED"/>
    <property type="match status" value="1"/>
</dbReference>
<gene>
    <name evidence="2" type="ORF">RM533_03985</name>
</gene>
<protein>
    <submittedName>
        <fullName evidence="2">Inositol monophosphatase family protein</fullName>
    </submittedName>
</protein>
<dbReference type="Gene3D" id="3.30.540.10">
    <property type="entry name" value="Fructose-1,6-Bisphosphatase, subunit A, domain 1"/>
    <property type="match status" value="1"/>
</dbReference>
<proteinExistence type="inferred from homology"/>
<comment type="caution">
    <text evidence="2">The sequence shown here is derived from an EMBL/GenBank/DDBJ whole genome shotgun (WGS) entry which is preliminary data.</text>
</comment>
<sequence length="266" mass="28581">MIDVAALPVVDLLVRVAQEAILPHYRTLGALDVSAKAPGELVTIADRKSEAMLTRALTVMLPQADVVGEEAAHDDPAVLKRLGDTLCWIVDPLDGTHNFAAGRPPFAIIIALAQRGETLAGWIHDPLTGRTCHAVRGEGAYINGIRVHARSTGIEPPVAAVSMLYADIAERAQLTRDVAPFYMMVDIPRCAGEQYPRLATGVNDVSLFNRTLPWDHAAGVLWLNEAGGKAARPDGTTYRVDDNRTGLIAAASPSLWDGLARRLAKD</sequence>
<dbReference type="Pfam" id="PF00459">
    <property type="entry name" value="Inositol_P"/>
    <property type="match status" value="1"/>
</dbReference>
<accession>A0ABU2ZG13</accession>
<dbReference type="PANTHER" id="PTHR20854">
    <property type="entry name" value="INOSITOL MONOPHOSPHATASE"/>
    <property type="match status" value="1"/>
</dbReference>
<evidence type="ECO:0000313" key="2">
    <source>
        <dbReference type="EMBL" id="MDT0575340.1"/>
    </source>
</evidence>
<dbReference type="Gene3D" id="3.40.190.80">
    <property type="match status" value="1"/>
</dbReference>
<reference evidence="2 3" key="1">
    <citation type="submission" date="2023-09" db="EMBL/GenBank/DDBJ databases">
        <authorList>
            <person name="Rey-Velasco X."/>
        </authorList>
    </citation>
    <scope>NUCLEOTIDE SEQUENCE [LARGE SCALE GENOMIC DNA]</scope>
    <source>
        <strain evidence="2 3">F390</strain>
    </source>
</reference>
<dbReference type="SUPFAM" id="SSF56655">
    <property type="entry name" value="Carbohydrate phosphatase"/>
    <property type="match status" value="1"/>
</dbReference>
<dbReference type="RefSeq" id="WP_311339909.1">
    <property type="nucleotide sequence ID" value="NZ_JAVRHS010000002.1"/>
</dbReference>
<organism evidence="2 3">
    <name type="scientific">Croceicoccus esteveae</name>
    <dbReference type="NCBI Taxonomy" id="3075597"/>
    <lineage>
        <taxon>Bacteria</taxon>
        <taxon>Pseudomonadati</taxon>
        <taxon>Pseudomonadota</taxon>
        <taxon>Alphaproteobacteria</taxon>
        <taxon>Sphingomonadales</taxon>
        <taxon>Erythrobacteraceae</taxon>
        <taxon>Croceicoccus</taxon>
    </lineage>
</organism>
<dbReference type="EMBL" id="JAVRHS010000002">
    <property type="protein sequence ID" value="MDT0575340.1"/>
    <property type="molecule type" value="Genomic_DNA"/>
</dbReference>
<dbReference type="Proteomes" id="UP001259803">
    <property type="component" value="Unassembled WGS sequence"/>
</dbReference>
<dbReference type="InterPro" id="IPR000760">
    <property type="entry name" value="Inositol_monophosphatase-like"/>
</dbReference>
<evidence type="ECO:0000313" key="3">
    <source>
        <dbReference type="Proteomes" id="UP001259803"/>
    </source>
</evidence>
<name>A0ABU2ZG13_9SPHN</name>
<evidence type="ECO:0000256" key="1">
    <source>
        <dbReference type="ARBA" id="ARBA00009759"/>
    </source>
</evidence>
<dbReference type="PRINTS" id="PR00377">
    <property type="entry name" value="IMPHPHTASES"/>
</dbReference>
<keyword evidence="3" id="KW-1185">Reference proteome</keyword>
<comment type="similarity">
    <text evidence="1">Belongs to the inositol monophosphatase superfamily.</text>
</comment>